<evidence type="ECO:0000313" key="8">
    <source>
        <dbReference type="Proteomes" id="UP000612055"/>
    </source>
</evidence>
<dbReference type="CDD" id="cd16147">
    <property type="entry name" value="G6S"/>
    <property type="match status" value="1"/>
</dbReference>
<feature type="compositionally biased region" description="Pro residues" evidence="5">
    <location>
        <begin position="588"/>
        <end position="598"/>
    </location>
</feature>
<keyword evidence="4" id="KW-0325">Glycoprotein</keyword>
<keyword evidence="3" id="KW-0378">Hydrolase</keyword>
<protein>
    <recommendedName>
        <fullName evidence="6">Sulfatase N-terminal domain-containing protein</fullName>
    </recommendedName>
</protein>
<gene>
    <name evidence="7" type="ORF">HYH03_002023</name>
</gene>
<evidence type="ECO:0000256" key="4">
    <source>
        <dbReference type="ARBA" id="ARBA00023180"/>
    </source>
</evidence>
<dbReference type="GO" id="GO:0005539">
    <property type="term" value="F:glycosaminoglycan binding"/>
    <property type="evidence" value="ECO:0007669"/>
    <property type="project" value="TreeGrafter"/>
</dbReference>
<dbReference type="GO" id="GO:0008449">
    <property type="term" value="F:N-acetylglucosamine-6-sulfatase activity"/>
    <property type="evidence" value="ECO:0007669"/>
    <property type="project" value="TreeGrafter"/>
</dbReference>
<keyword evidence="2" id="KW-0732">Signal</keyword>
<evidence type="ECO:0000313" key="7">
    <source>
        <dbReference type="EMBL" id="KAG2500456.1"/>
    </source>
</evidence>
<dbReference type="OrthoDB" id="1740450at2759"/>
<dbReference type="InterPro" id="IPR000917">
    <property type="entry name" value="Sulfatase_N"/>
</dbReference>
<evidence type="ECO:0000259" key="6">
    <source>
        <dbReference type="Pfam" id="PF00884"/>
    </source>
</evidence>
<feature type="region of interest" description="Disordered" evidence="5">
    <location>
        <begin position="570"/>
        <end position="608"/>
    </location>
</feature>
<dbReference type="EMBL" id="JAEHOE010000004">
    <property type="protein sequence ID" value="KAG2500456.1"/>
    <property type="molecule type" value="Genomic_DNA"/>
</dbReference>
<organism evidence="7 8">
    <name type="scientific">Edaphochlamys debaryana</name>
    <dbReference type="NCBI Taxonomy" id="47281"/>
    <lineage>
        <taxon>Eukaryota</taxon>
        <taxon>Viridiplantae</taxon>
        <taxon>Chlorophyta</taxon>
        <taxon>core chlorophytes</taxon>
        <taxon>Chlorophyceae</taxon>
        <taxon>CS clade</taxon>
        <taxon>Chlamydomonadales</taxon>
        <taxon>Chlamydomonadales incertae sedis</taxon>
        <taxon>Edaphochlamys</taxon>
    </lineage>
</organism>
<evidence type="ECO:0000256" key="3">
    <source>
        <dbReference type="ARBA" id="ARBA00022801"/>
    </source>
</evidence>
<dbReference type="SUPFAM" id="SSF53649">
    <property type="entry name" value="Alkaline phosphatase-like"/>
    <property type="match status" value="1"/>
</dbReference>
<evidence type="ECO:0000256" key="5">
    <source>
        <dbReference type="SAM" id="MobiDB-lite"/>
    </source>
</evidence>
<dbReference type="PROSITE" id="PS00523">
    <property type="entry name" value="SULFATASE_1"/>
    <property type="match status" value="1"/>
</dbReference>
<dbReference type="PANTHER" id="PTHR43108">
    <property type="entry name" value="N-ACETYLGLUCOSAMINE-6-SULFATASE FAMILY MEMBER"/>
    <property type="match status" value="1"/>
</dbReference>
<dbReference type="AlphaFoldDB" id="A0A836C4R6"/>
<keyword evidence="8" id="KW-1185">Reference proteome</keyword>
<comment type="similarity">
    <text evidence="1">Belongs to the sulfatase family.</text>
</comment>
<dbReference type="InterPro" id="IPR017850">
    <property type="entry name" value="Alkaline_phosphatase_core_sf"/>
</dbReference>
<evidence type="ECO:0000256" key="1">
    <source>
        <dbReference type="ARBA" id="ARBA00008779"/>
    </source>
</evidence>
<dbReference type="Gene3D" id="3.40.720.10">
    <property type="entry name" value="Alkaline Phosphatase, subunit A"/>
    <property type="match status" value="1"/>
</dbReference>
<feature type="domain" description="Sulfatase N-terminal" evidence="6">
    <location>
        <begin position="5"/>
        <end position="331"/>
    </location>
</feature>
<evidence type="ECO:0000256" key="2">
    <source>
        <dbReference type="ARBA" id="ARBA00022729"/>
    </source>
</evidence>
<dbReference type="InterPro" id="IPR024607">
    <property type="entry name" value="Sulfatase_CS"/>
</dbReference>
<sequence>MNKLIAQEGTRLSNFIVSTGLCCPARASLFTGRFAHCHNITANHNNAKGGLVMGGFRKFYESGLDAEWLPSLLRAADYDTYLVGKFLNGYTEDTRIIPARDRRRGYVPRGIKHMELLSTHVYSMYNSCYSINGLPRTCPIGQYQTDAIRDRAVDLINSTLMPRQPFFLYVGPTAPHREESKQPTEPIAPPERYKTLYNGEGIKAPRGPNFGVPNPDMRKGAWMVDDRTYIDYMDNNYIVRLRAIRAIDDLVESVVEALRAKNLLDETYIIYTSDNGYHLGAFRLRSGKNSPIEEDVRVPFYIRGPGIPAGAVLPYQGNIIDITPTLLTLAGLPVPDIVDGLPLPLTPELRERYDTLIRAANPQPQAQPLPADSTQWLRRDNTILEAWNGELGEDDKDLSVHFKGLRLCTETRLLPPLISEDLASQPDWAARFVRAPGTYCYKYLKWCGPGALRELYDLASDPYETQNRLSEVPQRLLDRLDGVLSALVHCSGAACRSPYALLHPEGGVLNFSMTLDPAYDNLYRSLPKLRILDCMGIYRISNELTWTMYQPAAGGFVPWAPNAFLPDVPMRPPPAPRRGWRPSNQVFPPDPPEAPAAPPDESDGGGER</sequence>
<dbReference type="PANTHER" id="PTHR43108:SF8">
    <property type="entry name" value="SD21168P"/>
    <property type="match status" value="1"/>
</dbReference>
<proteinExistence type="inferred from homology"/>
<name>A0A836C4R6_9CHLO</name>
<dbReference type="Pfam" id="PF00884">
    <property type="entry name" value="Sulfatase"/>
    <property type="match status" value="1"/>
</dbReference>
<comment type="caution">
    <text evidence="7">The sequence shown here is derived from an EMBL/GenBank/DDBJ whole genome shotgun (WGS) entry which is preliminary data.</text>
</comment>
<reference evidence="7" key="1">
    <citation type="journal article" date="2020" name="bioRxiv">
        <title>Comparative genomics of Chlamydomonas.</title>
        <authorList>
            <person name="Craig R.J."/>
            <person name="Hasan A.R."/>
            <person name="Ness R.W."/>
            <person name="Keightley P.D."/>
        </authorList>
    </citation>
    <scope>NUCLEOTIDE SEQUENCE</scope>
    <source>
        <strain evidence="7">CCAP 11/70</strain>
    </source>
</reference>
<dbReference type="Proteomes" id="UP000612055">
    <property type="component" value="Unassembled WGS sequence"/>
</dbReference>
<accession>A0A836C4R6</accession>